<name>A0A9E7F3X4_9LILI</name>
<evidence type="ECO:0000256" key="20">
    <source>
        <dbReference type="PIRNR" id="PIRNR000641"/>
    </source>
</evidence>
<evidence type="ECO:0000259" key="25">
    <source>
        <dbReference type="PROSITE" id="PS50927"/>
    </source>
</evidence>
<feature type="region of interest" description="Disordered" evidence="22">
    <location>
        <begin position="823"/>
        <end position="856"/>
    </location>
</feature>
<evidence type="ECO:0000256" key="7">
    <source>
        <dbReference type="ARBA" id="ARBA00022729"/>
    </source>
</evidence>
<evidence type="ECO:0000256" key="4">
    <source>
        <dbReference type="ARBA" id="ARBA00022536"/>
    </source>
</evidence>
<dbReference type="FunFam" id="3.30.200.20:FF:000059">
    <property type="entry name" value="S-receptor-like serine/threonine-protein kinase"/>
    <property type="match status" value="1"/>
</dbReference>
<evidence type="ECO:0000256" key="18">
    <source>
        <dbReference type="ARBA" id="ARBA00047899"/>
    </source>
</evidence>
<keyword evidence="17" id="KW-0325">Glycoprotein</keyword>
<dbReference type="InterPro" id="IPR001480">
    <property type="entry name" value="Bulb-type_lectin_dom"/>
</dbReference>
<dbReference type="Pfam" id="PF01453">
    <property type="entry name" value="B_lectin"/>
    <property type="match status" value="1"/>
</dbReference>
<dbReference type="Pfam" id="PF00069">
    <property type="entry name" value="Pkinase"/>
    <property type="match status" value="1"/>
</dbReference>
<evidence type="ECO:0000256" key="16">
    <source>
        <dbReference type="ARBA" id="ARBA00023170"/>
    </source>
</evidence>
<dbReference type="PIRSF" id="PIRSF000641">
    <property type="entry name" value="SRK"/>
    <property type="match status" value="1"/>
</dbReference>
<dbReference type="AlphaFoldDB" id="A0A9E7F3X4"/>
<evidence type="ECO:0000313" key="27">
    <source>
        <dbReference type="Proteomes" id="UP001055439"/>
    </source>
</evidence>
<evidence type="ECO:0000256" key="15">
    <source>
        <dbReference type="ARBA" id="ARBA00023157"/>
    </source>
</evidence>
<keyword evidence="11 20" id="KW-0418">Kinase</keyword>
<keyword evidence="13 23" id="KW-1133">Transmembrane helix</keyword>
<dbReference type="CDD" id="cd14066">
    <property type="entry name" value="STKc_IRAK"/>
    <property type="match status" value="1"/>
</dbReference>
<dbReference type="GO" id="GO:0004674">
    <property type="term" value="F:protein serine/threonine kinase activity"/>
    <property type="evidence" value="ECO:0007669"/>
    <property type="project" value="UniProtKB-KW"/>
</dbReference>
<dbReference type="FunFam" id="2.90.10.10:FF:000016">
    <property type="entry name" value="G-type lectin S-receptor-like serine/threonine-protein kinase"/>
    <property type="match status" value="1"/>
</dbReference>
<keyword evidence="5 20" id="KW-0808">Transferase</keyword>
<evidence type="ECO:0000256" key="6">
    <source>
        <dbReference type="ARBA" id="ARBA00022692"/>
    </source>
</evidence>
<dbReference type="PROSITE" id="PS00107">
    <property type="entry name" value="PROTEIN_KINASE_ATP"/>
    <property type="match status" value="1"/>
</dbReference>
<comment type="catalytic activity">
    <reaction evidence="18 20">
        <text>L-threonyl-[protein] + ATP = O-phospho-L-threonyl-[protein] + ADP + H(+)</text>
        <dbReference type="Rhea" id="RHEA:46608"/>
        <dbReference type="Rhea" id="RHEA-COMP:11060"/>
        <dbReference type="Rhea" id="RHEA-COMP:11605"/>
        <dbReference type="ChEBI" id="CHEBI:15378"/>
        <dbReference type="ChEBI" id="CHEBI:30013"/>
        <dbReference type="ChEBI" id="CHEBI:30616"/>
        <dbReference type="ChEBI" id="CHEBI:61977"/>
        <dbReference type="ChEBI" id="CHEBI:456216"/>
        <dbReference type="EC" id="2.7.11.1"/>
    </reaction>
</comment>
<evidence type="ECO:0000256" key="5">
    <source>
        <dbReference type="ARBA" id="ARBA00022679"/>
    </source>
</evidence>
<dbReference type="Pfam" id="PF00954">
    <property type="entry name" value="S_locus_glycop"/>
    <property type="match status" value="1"/>
</dbReference>
<keyword evidence="15" id="KW-1015">Disulfide bond</keyword>
<evidence type="ECO:0000256" key="23">
    <source>
        <dbReference type="SAM" id="Phobius"/>
    </source>
</evidence>
<keyword evidence="7" id="KW-0732">Signal</keyword>
<dbReference type="InterPro" id="IPR003609">
    <property type="entry name" value="Pan_app"/>
</dbReference>
<dbReference type="InterPro" id="IPR036426">
    <property type="entry name" value="Bulb-type_lectin_dom_sf"/>
</dbReference>
<keyword evidence="4" id="KW-0245">EGF-like domain</keyword>
<reference evidence="26" key="1">
    <citation type="submission" date="2022-05" db="EMBL/GenBank/DDBJ databases">
        <title>The Musa troglodytarum L. genome provides insights into the mechanism of non-climacteric behaviour and enrichment of carotenoids.</title>
        <authorList>
            <person name="Wang J."/>
        </authorList>
    </citation>
    <scope>NUCLEOTIDE SEQUENCE</scope>
    <source>
        <tissue evidence="26">Leaf</tissue>
    </source>
</reference>
<comment type="subcellular location">
    <subcellularLocation>
        <location evidence="1">Cell membrane</location>
        <topology evidence="1">Single-pass type I membrane protein</topology>
    </subcellularLocation>
</comment>
<keyword evidence="10 20" id="KW-0547">Nucleotide-binding</keyword>
<dbReference type="PROSITE" id="PS50927">
    <property type="entry name" value="BULB_LECTIN"/>
    <property type="match status" value="1"/>
</dbReference>
<dbReference type="Gene3D" id="2.90.10.10">
    <property type="entry name" value="Bulb-type lectin domain"/>
    <property type="match status" value="2"/>
</dbReference>
<dbReference type="GO" id="GO:0048544">
    <property type="term" value="P:recognition of pollen"/>
    <property type="evidence" value="ECO:0007669"/>
    <property type="project" value="InterPro"/>
</dbReference>
<keyword evidence="27" id="KW-1185">Reference proteome</keyword>
<dbReference type="EC" id="2.7.11.1" evidence="20"/>
<feature type="domain" description="Bulb-type lectin" evidence="25">
    <location>
        <begin position="49"/>
        <end position="166"/>
    </location>
</feature>
<evidence type="ECO:0000256" key="13">
    <source>
        <dbReference type="ARBA" id="ARBA00022989"/>
    </source>
</evidence>
<dbReference type="Gene3D" id="3.30.200.20">
    <property type="entry name" value="Phosphorylase Kinase, domain 1"/>
    <property type="match status" value="1"/>
</dbReference>
<dbReference type="Gene3D" id="1.10.510.10">
    <property type="entry name" value="Transferase(Phosphotransferase) domain 1"/>
    <property type="match status" value="1"/>
</dbReference>
<evidence type="ECO:0000256" key="9">
    <source>
        <dbReference type="ARBA" id="ARBA00022737"/>
    </source>
</evidence>
<comment type="similarity">
    <text evidence="20">Belongs to the protein kinase superfamily. Ser/Thr protein kinase family.</text>
</comment>
<evidence type="ECO:0000256" key="1">
    <source>
        <dbReference type="ARBA" id="ARBA00004251"/>
    </source>
</evidence>
<keyword evidence="6 23" id="KW-0812">Transmembrane</keyword>
<evidence type="ECO:0000256" key="10">
    <source>
        <dbReference type="ARBA" id="ARBA00022741"/>
    </source>
</evidence>
<keyword evidence="16" id="KW-0675">Receptor</keyword>
<dbReference type="Pfam" id="PF08276">
    <property type="entry name" value="PAN_2"/>
    <property type="match status" value="1"/>
</dbReference>
<evidence type="ECO:0000256" key="22">
    <source>
        <dbReference type="SAM" id="MobiDB-lite"/>
    </source>
</evidence>
<sequence>MRSDGESLSGQKMGLCDRKAPSLPSPVLLFLSPLLLLLLGSLWLAGAADIPLGSALSPLNSSSWSSPSGTYSLGFVSDPQNTSLYLAAITYSGGVPVWTAGGGASVDSAASFQLRSDGNLRLVDGSGTVVWESGTAGKGVSAASLLDTGEFELKNSTAVVWDTFAHPTDTILQSQNFTVGQTLHSGDYSFSLLANGNLTLTWNDSIVYFNKGFNSTFTANKTLASPFLTLQSNGIISLSDASLSTAVVISYSSDYGESGDMIRFVKLDSDGNLRTYSAVRGSGITNERWSAVADQCEVFGWCGNMGICSYNDTSPVCGCPSENFNFVDPNDHRKGCKRRTEIQNCPGNSTMLTLDNTKFLTYPPEISTEQFFVGITACRLNCLSGVSCVASTALADGSGFCYLKVSNFVSGYESAALPSTSFVKVCAPALPNSPSTLDEVHSSKLKGWVVAVLIFGTLLGMILFEWGLWWCFCRNSTKYGPLSAHYALLEYASGAPVQFSYRELQKSTKRFKEKLGEGGFGAVYKGVLANRTMVAVKQLEGIEQGEKQFRMEVATISSTHHLNLVRLIGFCSEGRHRLLVYEFMKNGSLDSFLFSGDSSRKLTWATRFSVAVGTARGITYLHEECRDCIVHCDIKPENILLDENYNAKVSDFGLAKLVNPKDHRQRTLTSVRGTRGYLAPEWLANLPITSKSDVYSYGMVLLEIVSGRRNFDVSDDTDRKKFSVWAYEEFEKGNIRSIMDKRLAEQDVDMEQLERAVLVSFWCIQEQPSQRPSMGKVVQMLEGVLDVERPPAPKVMDVGLAVVTSSSVSTSVAVFATSASIQPLSSSSQSNTNSSSISRRNVEKQTSSLLSKDLSS</sequence>
<dbReference type="PROSITE" id="PS00108">
    <property type="entry name" value="PROTEIN_KINASE_ST"/>
    <property type="match status" value="1"/>
</dbReference>
<dbReference type="GO" id="GO:0005886">
    <property type="term" value="C:plasma membrane"/>
    <property type="evidence" value="ECO:0007669"/>
    <property type="project" value="UniProtKB-SubCell"/>
</dbReference>
<comment type="catalytic activity">
    <reaction evidence="19 20">
        <text>L-seryl-[protein] + ATP = O-phospho-L-seryl-[protein] + ADP + H(+)</text>
        <dbReference type="Rhea" id="RHEA:17989"/>
        <dbReference type="Rhea" id="RHEA-COMP:9863"/>
        <dbReference type="Rhea" id="RHEA-COMP:11604"/>
        <dbReference type="ChEBI" id="CHEBI:15378"/>
        <dbReference type="ChEBI" id="CHEBI:29999"/>
        <dbReference type="ChEBI" id="CHEBI:30616"/>
        <dbReference type="ChEBI" id="CHEBI:83421"/>
        <dbReference type="ChEBI" id="CHEBI:456216"/>
        <dbReference type="EC" id="2.7.11.1"/>
    </reaction>
</comment>
<dbReference type="FunFam" id="1.10.510.10:FF:000384">
    <property type="entry name" value="G-type lectin S-receptor-like serine/threonine-protein kinase"/>
    <property type="match status" value="1"/>
</dbReference>
<feature type="compositionally biased region" description="Polar residues" evidence="22">
    <location>
        <begin position="844"/>
        <end position="856"/>
    </location>
</feature>
<dbReference type="GO" id="GO:0030246">
    <property type="term" value="F:carbohydrate binding"/>
    <property type="evidence" value="ECO:0007669"/>
    <property type="project" value="UniProtKB-KW"/>
</dbReference>
<evidence type="ECO:0000313" key="26">
    <source>
        <dbReference type="EMBL" id="URD88136.1"/>
    </source>
</evidence>
<keyword evidence="8" id="KW-0430">Lectin</keyword>
<keyword evidence="9" id="KW-0677">Repeat</keyword>
<evidence type="ECO:0000256" key="14">
    <source>
        <dbReference type="ARBA" id="ARBA00023136"/>
    </source>
</evidence>
<keyword evidence="2" id="KW-1003">Cell membrane</keyword>
<dbReference type="GO" id="GO:0005524">
    <property type="term" value="F:ATP binding"/>
    <property type="evidence" value="ECO:0007669"/>
    <property type="project" value="UniProtKB-UniRule"/>
</dbReference>
<evidence type="ECO:0000256" key="17">
    <source>
        <dbReference type="ARBA" id="ARBA00023180"/>
    </source>
</evidence>
<dbReference type="InterPro" id="IPR008271">
    <property type="entry name" value="Ser/Thr_kinase_AS"/>
</dbReference>
<proteinExistence type="inferred from homology"/>
<dbReference type="SMART" id="SM00108">
    <property type="entry name" value="B_lectin"/>
    <property type="match status" value="1"/>
</dbReference>
<dbReference type="InterPro" id="IPR000858">
    <property type="entry name" value="S_locus_glycoprot_dom"/>
</dbReference>
<keyword evidence="14 23" id="KW-0472">Membrane</keyword>
<feature type="domain" description="Protein kinase" evidence="24">
    <location>
        <begin position="509"/>
        <end position="785"/>
    </location>
</feature>
<evidence type="ECO:0000256" key="3">
    <source>
        <dbReference type="ARBA" id="ARBA00022527"/>
    </source>
</evidence>
<dbReference type="SUPFAM" id="SSF51110">
    <property type="entry name" value="alpha-D-mannose-specific plant lectins"/>
    <property type="match status" value="1"/>
</dbReference>
<dbReference type="EMBL" id="CP097504">
    <property type="protein sequence ID" value="URD88136.1"/>
    <property type="molecule type" value="Genomic_DNA"/>
</dbReference>
<dbReference type="PANTHER" id="PTHR47974">
    <property type="entry name" value="OS07G0415500 PROTEIN"/>
    <property type="match status" value="1"/>
</dbReference>
<evidence type="ECO:0000259" key="24">
    <source>
        <dbReference type="PROSITE" id="PS50011"/>
    </source>
</evidence>
<evidence type="ECO:0000256" key="2">
    <source>
        <dbReference type="ARBA" id="ARBA00022475"/>
    </source>
</evidence>
<dbReference type="InterPro" id="IPR024171">
    <property type="entry name" value="SRK-like_kinase"/>
</dbReference>
<dbReference type="GO" id="GO:0051707">
    <property type="term" value="P:response to other organism"/>
    <property type="evidence" value="ECO:0007669"/>
    <property type="project" value="UniProtKB-ARBA"/>
</dbReference>
<evidence type="ECO:0000256" key="12">
    <source>
        <dbReference type="ARBA" id="ARBA00022840"/>
    </source>
</evidence>
<keyword evidence="12 20" id="KW-0067">ATP-binding</keyword>
<dbReference type="FunFam" id="2.90.10.10:FF:000025">
    <property type="entry name" value="G-type lectin S-receptor-like serine/threonine-protein kinase"/>
    <property type="match status" value="1"/>
</dbReference>
<dbReference type="InterPro" id="IPR011009">
    <property type="entry name" value="Kinase-like_dom_sf"/>
</dbReference>
<dbReference type="PANTHER" id="PTHR47974:SF9">
    <property type="entry name" value="RECEPTOR-LIKE SERINE_THREONINE-PROTEIN KINASE"/>
    <property type="match status" value="1"/>
</dbReference>
<dbReference type="OrthoDB" id="1918782at2759"/>
<evidence type="ECO:0000256" key="11">
    <source>
        <dbReference type="ARBA" id="ARBA00022777"/>
    </source>
</evidence>
<feature type="compositionally biased region" description="Low complexity" evidence="22">
    <location>
        <begin position="823"/>
        <end position="838"/>
    </location>
</feature>
<keyword evidence="3 20" id="KW-0723">Serine/threonine-protein kinase</keyword>
<accession>A0A9E7F3X4</accession>
<organism evidence="26 27">
    <name type="scientific">Musa troglodytarum</name>
    <name type="common">fe'i banana</name>
    <dbReference type="NCBI Taxonomy" id="320322"/>
    <lineage>
        <taxon>Eukaryota</taxon>
        <taxon>Viridiplantae</taxon>
        <taxon>Streptophyta</taxon>
        <taxon>Embryophyta</taxon>
        <taxon>Tracheophyta</taxon>
        <taxon>Spermatophyta</taxon>
        <taxon>Magnoliopsida</taxon>
        <taxon>Liliopsida</taxon>
        <taxon>Zingiberales</taxon>
        <taxon>Musaceae</taxon>
        <taxon>Musa</taxon>
    </lineage>
</organism>
<dbReference type="SMART" id="SM00220">
    <property type="entry name" value="S_TKc"/>
    <property type="match status" value="1"/>
</dbReference>
<feature type="binding site" evidence="21">
    <location>
        <position position="537"/>
    </location>
    <ligand>
        <name>ATP</name>
        <dbReference type="ChEBI" id="CHEBI:30616"/>
    </ligand>
</feature>
<protein>
    <recommendedName>
        <fullName evidence="20">Receptor-like serine/threonine-protein kinase</fullName>
        <ecNumber evidence="20">2.7.11.1</ecNumber>
    </recommendedName>
</protein>
<gene>
    <name evidence="26" type="ORF">MUK42_26705</name>
</gene>
<evidence type="ECO:0000256" key="21">
    <source>
        <dbReference type="PROSITE-ProRule" id="PRU10141"/>
    </source>
</evidence>
<dbReference type="SUPFAM" id="SSF56112">
    <property type="entry name" value="Protein kinase-like (PK-like)"/>
    <property type="match status" value="1"/>
</dbReference>
<dbReference type="PROSITE" id="PS50011">
    <property type="entry name" value="PROTEIN_KINASE_DOM"/>
    <property type="match status" value="1"/>
</dbReference>
<evidence type="ECO:0000256" key="19">
    <source>
        <dbReference type="ARBA" id="ARBA00048679"/>
    </source>
</evidence>
<dbReference type="Proteomes" id="UP001055439">
    <property type="component" value="Chromosome 2"/>
</dbReference>
<dbReference type="InterPro" id="IPR017441">
    <property type="entry name" value="Protein_kinase_ATP_BS"/>
</dbReference>
<evidence type="ECO:0000256" key="8">
    <source>
        <dbReference type="ARBA" id="ARBA00022734"/>
    </source>
</evidence>
<feature type="transmembrane region" description="Helical" evidence="23">
    <location>
        <begin position="448"/>
        <end position="472"/>
    </location>
</feature>
<dbReference type="InterPro" id="IPR000719">
    <property type="entry name" value="Prot_kinase_dom"/>
</dbReference>